<gene>
    <name evidence="2" type="ORF">MGAD_11760</name>
</gene>
<evidence type="ECO:0000256" key="1">
    <source>
        <dbReference type="SAM" id="MobiDB-lite"/>
    </source>
</evidence>
<proteinExistence type="predicted"/>
<feature type="compositionally biased region" description="Polar residues" evidence="1">
    <location>
        <begin position="1"/>
        <end position="10"/>
    </location>
</feature>
<organism evidence="2 3">
    <name type="scientific">Mycolicibacterium gadium</name>
    <name type="common">Mycobacterium gadium</name>
    <dbReference type="NCBI Taxonomy" id="1794"/>
    <lineage>
        <taxon>Bacteria</taxon>
        <taxon>Bacillati</taxon>
        <taxon>Actinomycetota</taxon>
        <taxon>Actinomycetes</taxon>
        <taxon>Mycobacteriales</taxon>
        <taxon>Mycobacteriaceae</taxon>
        <taxon>Mycolicibacterium</taxon>
    </lineage>
</organism>
<accession>A0A7I7WJW8</accession>
<feature type="region of interest" description="Disordered" evidence="1">
    <location>
        <begin position="1"/>
        <end position="29"/>
    </location>
</feature>
<dbReference type="EMBL" id="AP022608">
    <property type="protein sequence ID" value="BBZ16841.1"/>
    <property type="molecule type" value="Genomic_DNA"/>
</dbReference>
<dbReference type="Proteomes" id="UP000466187">
    <property type="component" value="Chromosome"/>
</dbReference>
<dbReference type="KEGG" id="mgad:MGAD_11760"/>
<reference evidence="2 3" key="1">
    <citation type="journal article" date="2019" name="Emerg. Microbes Infect.">
        <title>Comprehensive subspecies identification of 175 nontuberculous mycobacteria species based on 7547 genomic profiles.</title>
        <authorList>
            <person name="Matsumoto Y."/>
            <person name="Kinjo T."/>
            <person name="Motooka D."/>
            <person name="Nabeya D."/>
            <person name="Jung N."/>
            <person name="Uechi K."/>
            <person name="Horii T."/>
            <person name="Iida T."/>
            <person name="Fujita J."/>
            <person name="Nakamura S."/>
        </authorList>
    </citation>
    <scope>NUCLEOTIDE SEQUENCE [LARGE SCALE GENOMIC DNA]</scope>
    <source>
        <strain evidence="2 3">JCM 12688</strain>
    </source>
</reference>
<dbReference type="AlphaFoldDB" id="A0A7I7WJW8"/>
<protein>
    <submittedName>
        <fullName evidence="2">Uncharacterized protein</fullName>
    </submittedName>
</protein>
<name>A0A7I7WJW8_MYCGU</name>
<evidence type="ECO:0000313" key="2">
    <source>
        <dbReference type="EMBL" id="BBZ16841.1"/>
    </source>
</evidence>
<sequence>MATAATSEPTLSGPAGCETAKPGVTSSIPTVSGIAQNRVQRREAEALGVRLMDNVSYGLRERADTFVDH</sequence>
<evidence type="ECO:0000313" key="3">
    <source>
        <dbReference type="Proteomes" id="UP000466187"/>
    </source>
</evidence>